<dbReference type="CDD" id="cd07377">
    <property type="entry name" value="WHTH_GntR"/>
    <property type="match status" value="1"/>
</dbReference>
<keyword evidence="2" id="KW-0238">DNA-binding</keyword>
<keyword evidence="3" id="KW-0804">Transcription</keyword>
<dbReference type="Pfam" id="PF00392">
    <property type="entry name" value="GntR"/>
    <property type="match status" value="1"/>
</dbReference>
<comment type="caution">
    <text evidence="5">The sequence shown here is derived from an EMBL/GenBank/DDBJ whole genome shotgun (WGS) entry which is preliminary data.</text>
</comment>
<dbReference type="AlphaFoldDB" id="A0ABD3ZX57"/>
<evidence type="ECO:0000259" key="4">
    <source>
        <dbReference type="PROSITE" id="PS50949"/>
    </source>
</evidence>
<dbReference type="RefSeq" id="WP_041053616.1">
    <property type="nucleotide sequence ID" value="NZ_JSXS01000018.1"/>
</dbReference>
<gene>
    <name evidence="5" type="ORF">B4067_4711</name>
</gene>
<dbReference type="InterPro" id="IPR011663">
    <property type="entry name" value="UTRA"/>
</dbReference>
<organism evidence="5 6">
    <name type="scientific">Bacillus subtilis subsp. subtilis</name>
    <dbReference type="NCBI Taxonomy" id="135461"/>
    <lineage>
        <taxon>Bacteria</taxon>
        <taxon>Bacillati</taxon>
        <taxon>Bacillota</taxon>
        <taxon>Bacilli</taxon>
        <taxon>Bacillales</taxon>
        <taxon>Bacillaceae</taxon>
        <taxon>Bacillus</taxon>
    </lineage>
</organism>
<dbReference type="Proteomes" id="UP000031970">
    <property type="component" value="Unassembled WGS sequence"/>
</dbReference>
<dbReference type="InterPro" id="IPR000524">
    <property type="entry name" value="Tscrpt_reg_HTH_GntR"/>
</dbReference>
<dbReference type="SUPFAM" id="SSF64288">
    <property type="entry name" value="Chorismate lyase-like"/>
    <property type="match status" value="1"/>
</dbReference>
<evidence type="ECO:0000256" key="3">
    <source>
        <dbReference type="ARBA" id="ARBA00023163"/>
    </source>
</evidence>
<evidence type="ECO:0000313" key="6">
    <source>
        <dbReference type="Proteomes" id="UP000031970"/>
    </source>
</evidence>
<proteinExistence type="predicted"/>
<evidence type="ECO:0000256" key="1">
    <source>
        <dbReference type="ARBA" id="ARBA00023015"/>
    </source>
</evidence>
<dbReference type="GO" id="GO:0003677">
    <property type="term" value="F:DNA binding"/>
    <property type="evidence" value="ECO:0007669"/>
    <property type="project" value="UniProtKB-KW"/>
</dbReference>
<dbReference type="PANTHER" id="PTHR44846:SF1">
    <property type="entry name" value="MANNOSYL-D-GLYCERATE TRANSPORT_METABOLISM SYSTEM REPRESSOR MNGR-RELATED"/>
    <property type="match status" value="1"/>
</dbReference>
<dbReference type="InterPro" id="IPR036390">
    <property type="entry name" value="WH_DNA-bd_sf"/>
</dbReference>
<dbReference type="SMART" id="SM00345">
    <property type="entry name" value="HTH_GNTR"/>
    <property type="match status" value="1"/>
</dbReference>
<name>A0ABD3ZX57_BACIU</name>
<dbReference type="PANTHER" id="PTHR44846">
    <property type="entry name" value="MANNOSYL-D-GLYCERATE TRANSPORT/METABOLISM SYSTEM REPRESSOR MNGR-RELATED"/>
    <property type="match status" value="1"/>
</dbReference>
<reference evidence="5 6" key="1">
    <citation type="submission" date="2014-11" db="EMBL/GenBank/DDBJ databases">
        <title>Draft Genome Sequences of Nine Bacillus subtilis Strains that Form Spores with High Heat-Resistance.</title>
        <authorList>
            <person name="Krawcyk A.O."/>
            <person name="Berendsen E.M."/>
            <person name="de Jong A."/>
            <person name="Holsappel S."/>
            <person name="Eijlander R.T."/>
            <person name="Wells-Bennik M."/>
            <person name="Kuipers O.P."/>
        </authorList>
    </citation>
    <scope>NUCLEOTIDE SEQUENCE [LARGE SCALE GENOMIC DNA]</scope>
    <source>
        <strain evidence="5 6">B4067</strain>
    </source>
</reference>
<dbReference type="Gene3D" id="3.40.1410.10">
    <property type="entry name" value="Chorismate lyase-like"/>
    <property type="match status" value="1"/>
</dbReference>
<dbReference type="Gene3D" id="1.10.10.10">
    <property type="entry name" value="Winged helix-like DNA-binding domain superfamily/Winged helix DNA-binding domain"/>
    <property type="match status" value="1"/>
</dbReference>
<dbReference type="SUPFAM" id="SSF46785">
    <property type="entry name" value="Winged helix' DNA-binding domain"/>
    <property type="match status" value="1"/>
</dbReference>
<evidence type="ECO:0000313" key="5">
    <source>
        <dbReference type="EMBL" id="KIL32858.1"/>
    </source>
</evidence>
<feature type="domain" description="HTH gntR-type" evidence="4">
    <location>
        <begin position="8"/>
        <end position="76"/>
    </location>
</feature>
<dbReference type="PROSITE" id="PS50949">
    <property type="entry name" value="HTH_GNTR"/>
    <property type="match status" value="1"/>
</dbReference>
<dbReference type="InterPro" id="IPR036388">
    <property type="entry name" value="WH-like_DNA-bd_sf"/>
</dbReference>
<dbReference type="PRINTS" id="PR00035">
    <property type="entry name" value="HTHGNTR"/>
</dbReference>
<dbReference type="Pfam" id="PF07702">
    <property type="entry name" value="UTRA"/>
    <property type="match status" value="1"/>
</dbReference>
<dbReference type="EMBL" id="JSXS01000018">
    <property type="protein sequence ID" value="KIL32858.1"/>
    <property type="molecule type" value="Genomic_DNA"/>
</dbReference>
<evidence type="ECO:0000256" key="2">
    <source>
        <dbReference type="ARBA" id="ARBA00023125"/>
    </source>
</evidence>
<accession>A0ABD3ZX57</accession>
<dbReference type="InterPro" id="IPR028978">
    <property type="entry name" value="Chorismate_lyase_/UTRA_dom_sf"/>
</dbReference>
<dbReference type="InterPro" id="IPR050679">
    <property type="entry name" value="Bact_HTH_transcr_reg"/>
</dbReference>
<keyword evidence="1" id="KW-0805">Transcription regulation</keyword>
<protein>
    <recommendedName>
        <fullName evidence="4">HTH gntR-type domain-containing protein</fullName>
    </recommendedName>
</protein>
<dbReference type="SMART" id="SM00866">
    <property type="entry name" value="UTRA"/>
    <property type="match status" value="1"/>
</dbReference>
<sequence>MIERESPIPMYQQLASIIRDKILKGELKSGSKISSVNELVKLYGVSRVTVVQAIEELVKSGLIISRQGKGSYVRTSKHIEDLSSLRSFEEITNLESNNVVQKILSYNFIPLSKQLAEIFPSTQKVLKIERVHIEENIPIAKVNIFLPEEAAYHISKEKVKNHSLYEIFEKNDIQISVAIQKIEAQPASGSLLEDLQVENGFPLLFVQRTSIDNNKNIIMFSEFFYRYDAYTFMAKLQRTSDL</sequence>